<keyword evidence="4" id="KW-1185">Reference proteome</keyword>
<evidence type="ECO:0000256" key="2">
    <source>
        <dbReference type="SAM" id="MobiDB-lite"/>
    </source>
</evidence>
<dbReference type="Gene3D" id="3.30.420.40">
    <property type="match status" value="2"/>
</dbReference>
<organism evidence="3 4">
    <name type="scientific">Actinoalloteichus fjordicus</name>
    <dbReference type="NCBI Taxonomy" id="1612552"/>
    <lineage>
        <taxon>Bacteria</taxon>
        <taxon>Bacillati</taxon>
        <taxon>Actinomycetota</taxon>
        <taxon>Actinomycetes</taxon>
        <taxon>Pseudonocardiales</taxon>
        <taxon>Pseudonocardiaceae</taxon>
        <taxon>Actinoalloteichus</taxon>
    </lineage>
</organism>
<protein>
    <submittedName>
        <fullName evidence="3">ROK family protein</fullName>
    </submittedName>
</protein>
<dbReference type="Pfam" id="PF00480">
    <property type="entry name" value="ROK"/>
    <property type="match status" value="1"/>
</dbReference>
<dbReference type="InterPro" id="IPR043129">
    <property type="entry name" value="ATPase_NBD"/>
</dbReference>
<dbReference type="EMBL" id="CP016076">
    <property type="protein sequence ID" value="APU16230.1"/>
    <property type="molecule type" value="Genomic_DNA"/>
</dbReference>
<dbReference type="PANTHER" id="PTHR18964">
    <property type="entry name" value="ROK (REPRESSOR, ORF, KINASE) FAMILY"/>
    <property type="match status" value="1"/>
</dbReference>
<evidence type="ECO:0000313" key="3">
    <source>
        <dbReference type="EMBL" id="APU16230.1"/>
    </source>
</evidence>
<proteinExistence type="inferred from homology"/>
<sequence>MSNVTARPITVFDVGGTHLRRASWTERHGLAEIRRTPSPSRTRHPGVAAADLRTRLIRAIADQVPPDGVAGVSLGAALDHHTGTVYASAPLWGAHTDSFDLRAALRTARPDVRWHVLNDVTAALLHLASGPAARDCRKVLLTTVSTGIACRILDRRTGEIAVDGCGLQGEIGHLPSTLLLDGVPVELTCDCGVACHLAAFSSGPGLRRLAEFLHTRGARAGRVVAAPGDHRADLVPGSARFAAGGPWATGDRRAGITTAAQGTSGFDAATVEAAAHLAAADHTGSPLAEAARTRPDRRGPDRMGPGHSGPNPTGSDRTEPDHTAPAQDQEAAAFETALSAALDAGDPLASELLAAATRPVADVVRTALCLDPQLDLVAFTGGVAVGLGRHYRAALLAHLAAEGLYITGERAPRWIADRIHVCLPTEADGLVGAGLAALAAESGRPLHRLRDGEMVRT</sequence>
<comment type="similarity">
    <text evidence="1">Belongs to the ROK (NagC/XylR) family.</text>
</comment>
<accession>A0AAC9LG42</accession>
<dbReference type="AlphaFoldDB" id="A0AAC9LG42"/>
<dbReference type="KEGG" id="acad:UA74_21025"/>
<feature type="region of interest" description="Disordered" evidence="2">
    <location>
        <begin position="278"/>
        <end position="330"/>
    </location>
</feature>
<dbReference type="Proteomes" id="UP000185511">
    <property type="component" value="Chromosome"/>
</dbReference>
<dbReference type="SUPFAM" id="SSF53067">
    <property type="entry name" value="Actin-like ATPase domain"/>
    <property type="match status" value="1"/>
</dbReference>
<name>A0AAC9LG42_9PSEU</name>
<dbReference type="InterPro" id="IPR000600">
    <property type="entry name" value="ROK"/>
</dbReference>
<dbReference type="PANTHER" id="PTHR18964:SF149">
    <property type="entry name" value="BIFUNCTIONAL UDP-N-ACETYLGLUCOSAMINE 2-EPIMERASE_N-ACETYLMANNOSAMINE KINASE"/>
    <property type="match status" value="1"/>
</dbReference>
<feature type="compositionally biased region" description="Basic and acidic residues" evidence="2">
    <location>
        <begin position="291"/>
        <end position="301"/>
    </location>
</feature>
<evidence type="ECO:0000256" key="1">
    <source>
        <dbReference type="ARBA" id="ARBA00006479"/>
    </source>
</evidence>
<dbReference type="CDD" id="cd23763">
    <property type="entry name" value="ASKHA_ATPase_ROK"/>
    <property type="match status" value="1"/>
</dbReference>
<reference evidence="4" key="1">
    <citation type="submission" date="2016-06" db="EMBL/GenBank/DDBJ databases">
        <title>Complete genome sequence of Actinoalloteichus fjordicus DSM 46855 (=ADI127-17), type strain of the new species Actinoalloteichus fjordicus.</title>
        <authorList>
            <person name="Ruckert C."/>
            <person name="Nouioui I."/>
            <person name="Willmese J."/>
            <person name="van Wezel G."/>
            <person name="Klenk H.-P."/>
            <person name="Kalinowski J."/>
            <person name="Zotchev S.B."/>
        </authorList>
    </citation>
    <scope>NUCLEOTIDE SEQUENCE [LARGE SCALE GENOMIC DNA]</scope>
    <source>
        <strain evidence="4">ADI127-7</strain>
    </source>
</reference>
<evidence type="ECO:0000313" key="4">
    <source>
        <dbReference type="Proteomes" id="UP000185511"/>
    </source>
</evidence>
<gene>
    <name evidence="3" type="ORF">UA74_21025</name>
</gene>